<gene>
    <name evidence="2" type="ORF">EJB05_27663</name>
</gene>
<dbReference type="EMBL" id="RWGY01000013">
    <property type="protein sequence ID" value="TVU25178.1"/>
    <property type="molecule type" value="Genomic_DNA"/>
</dbReference>
<feature type="compositionally biased region" description="Polar residues" evidence="1">
    <location>
        <begin position="61"/>
        <end position="72"/>
    </location>
</feature>
<evidence type="ECO:0000313" key="2">
    <source>
        <dbReference type="EMBL" id="TVU25178.1"/>
    </source>
</evidence>
<comment type="caution">
    <text evidence="2">The sequence shown here is derived from an EMBL/GenBank/DDBJ whole genome shotgun (WGS) entry which is preliminary data.</text>
</comment>
<evidence type="ECO:0000313" key="3">
    <source>
        <dbReference type="Proteomes" id="UP000324897"/>
    </source>
</evidence>
<name>A0A5J9UP91_9POAL</name>
<evidence type="ECO:0000256" key="1">
    <source>
        <dbReference type="SAM" id="MobiDB-lite"/>
    </source>
</evidence>
<accession>A0A5J9UP91</accession>
<reference evidence="2 3" key="1">
    <citation type="journal article" date="2019" name="Sci. Rep.">
        <title>A high-quality genome of Eragrostis curvula grass provides insights into Poaceae evolution and supports new strategies to enhance forage quality.</title>
        <authorList>
            <person name="Carballo J."/>
            <person name="Santos B.A.C.M."/>
            <person name="Zappacosta D."/>
            <person name="Garbus I."/>
            <person name="Selva J.P."/>
            <person name="Gallo C.A."/>
            <person name="Diaz A."/>
            <person name="Albertini E."/>
            <person name="Caccamo M."/>
            <person name="Echenique V."/>
        </authorList>
    </citation>
    <scope>NUCLEOTIDE SEQUENCE [LARGE SCALE GENOMIC DNA]</scope>
    <source>
        <strain evidence="3">cv. Victoria</strain>
        <tissue evidence="2">Leaf</tissue>
    </source>
</reference>
<sequence>MRRALRPARRQAGDSSEELTGAARHSISAQLVRRCVNSMDDDDDLFGIIKKFACNTEMRQNMNTSHGSNSLDLESEDFNGN</sequence>
<feature type="region of interest" description="Disordered" evidence="1">
    <location>
        <begin position="1"/>
        <end position="23"/>
    </location>
</feature>
<dbReference type="Proteomes" id="UP000324897">
    <property type="component" value="Chromosome 2"/>
</dbReference>
<keyword evidence="3" id="KW-1185">Reference proteome</keyword>
<protein>
    <submittedName>
        <fullName evidence="2">Uncharacterized protein</fullName>
    </submittedName>
</protein>
<dbReference type="Gramene" id="TVU25178">
    <property type="protein sequence ID" value="TVU25178"/>
    <property type="gene ID" value="EJB05_27663"/>
</dbReference>
<feature type="region of interest" description="Disordered" evidence="1">
    <location>
        <begin position="61"/>
        <end position="81"/>
    </location>
</feature>
<dbReference type="AlphaFoldDB" id="A0A5J9UP91"/>
<proteinExistence type="predicted"/>
<organism evidence="2 3">
    <name type="scientific">Eragrostis curvula</name>
    <name type="common">weeping love grass</name>
    <dbReference type="NCBI Taxonomy" id="38414"/>
    <lineage>
        <taxon>Eukaryota</taxon>
        <taxon>Viridiplantae</taxon>
        <taxon>Streptophyta</taxon>
        <taxon>Embryophyta</taxon>
        <taxon>Tracheophyta</taxon>
        <taxon>Spermatophyta</taxon>
        <taxon>Magnoliopsida</taxon>
        <taxon>Liliopsida</taxon>
        <taxon>Poales</taxon>
        <taxon>Poaceae</taxon>
        <taxon>PACMAD clade</taxon>
        <taxon>Chloridoideae</taxon>
        <taxon>Eragrostideae</taxon>
        <taxon>Eragrostidinae</taxon>
        <taxon>Eragrostis</taxon>
    </lineage>
</organism>